<evidence type="ECO:0000313" key="1">
    <source>
        <dbReference type="EMBL" id="CAD8109938.1"/>
    </source>
</evidence>
<name>A0A8S1Q3A3_9CILI</name>
<protein>
    <submittedName>
        <fullName evidence="1">Uncharacterized protein</fullName>
    </submittedName>
</protein>
<reference evidence="1" key="1">
    <citation type="submission" date="2021-01" db="EMBL/GenBank/DDBJ databases">
        <authorList>
            <consortium name="Genoscope - CEA"/>
            <person name="William W."/>
        </authorList>
    </citation>
    <scope>NUCLEOTIDE SEQUENCE</scope>
</reference>
<comment type="caution">
    <text evidence="1">The sequence shown here is derived from an EMBL/GenBank/DDBJ whole genome shotgun (WGS) entry which is preliminary data.</text>
</comment>
<organism evidence="1 2">
    <name type="scientific">Paramecium sonneborni</name>
    <dbReference type="NCBI Taxonomy" id="65129"/>
    <lineage>
        <taxon>Eukaryota</taxon>
        <taxon>Sar</taxon>
        <taxon>Alveolata</taxon>
        <taxon>Ciliophora</taxon>
        <taxon>Intramacronucleata</taxon>
        <taxon>Oligohymenophorea</taxon>
        <taxon>Peniculida</taxon>
        <taxon>Parameciidae</taxon>
        <taxon>Paramecium</taxon>
    </lineage>
</organism>
<sequence>MSSLSEIEKRYCQIQKLEIMIVDLKSSTKTEDKYLCAKRLYQKIDNQNFALLIETIDMIQDMKIQALRVNKRKTRIDLII</sequence>
<accession>A0A8S1Q3A3</accession>
<proteinExistence type="predicted"/>
<dbReference type="Proteomes" id="UP000692954">
    <property type="component" value="Unassembled WGS sequence"/>
</dbReference>
<gene>
    <name evidence="1" type="ORF">PSON_ATCC_30995.1.T0940205</name>
</gene>
<evidence type="ECO:0000313" key="2">
    <source>
        <dbReference type="Proteomes" id="UP000692954"/>
    </source>
</evidence>
<dbReference type="AlphaFoldDB" id="A0A8S1Q3A3"/>
<keyword evidence="2" id="KW-1185">Reference proteome</keyword>
<dbReference type="EMBL" id="CAJJDN010000094">
    <property type="protein sequence ID" value="CAD8109938.1"/>
    <property type="molecule type" value="Genomic_DNA"/>
</dbReference>